<proteinExistence type="predicted"/>
<keyword evidence="2" id="KW-1185">Reference proteome</keyword>
<evidence type="ECO:0000313" key="2">
    <source>
        <dbReference type="Proteomes" id="UP000195105"/>
    </source>
</evidence>
<dbReference type="AlphaFoldDB" id="A0A243Q6C7"/>
<protein>
    <submittedName>
        <fullName evidence="1">Uncharacterized protein</fullName>
    </submittedName>
</protein>
<dbReference type="Proteomes" id="UP000195105">
    <property type="component" value="Unassembled WGS sequence"/>
</dbReference>
<organism evidence="1 2">
    <name type="scientific">Streptomyces swartbergensis</name>
    <dbReference type="NCBI Taxonomy" id="487165"/>
    <lineage>
        <taxon>Bacteria</taxon>
        <taxon>Bacillati</taxon>
        <taxon>Actinomycetota</taxon>
        <taxon>Actinomycetes</taxon>
        <taxon>Kitasatosporales</taxon>
        <taxon>Streptomycetaceae</taxon>
        <taxon>Streptomyces</taxon>
    </lineage>
</organism>
<accession>A0A243Q6C7</accession>
<evidence type="ECO:0000313" key="1">
    <source>
        <dbReference type="EMBL" id="OUC76972.1"/>
    </source>
</evidence>
<reference evidence="1 2" key="1">
    <citation type="submission" date="2017-05" db="EMBL/GenBank/DDBJ databases">
        <title>Biotechnological potential of actinobacteria isolated from South African environments.</title>
        <authorList>
            <person name="Le Roes-Hill M."/>
            <person name="Prins A."/>
            <person name="Durrell K.A."/>
        </authorList>
    </citation>
    <scope>NUCLEOTIDE SEQUENCE [LARGE SCALE GENOMIC DNA]</scope>
    <source>
        <strain evidence="1 2">HMC13</strain>
    </source>
</reference>
<dbReference type="EMBL" id="NGFN01000745">
    <property type="protein sequence ID" value="OUC76972.1"/>
    <property type="molecule type" value="Genomic_DNA"/>
</dbReference>
<gene>
    <name evidence="1" type="ORF">CA983_43900</name>
</gene>
<sequence length="103" mass="11752">MSEGAWRAGERQCAGCGERLRPEARPDAVYCSSACRARQWRREWRLRKRVAAELSGVGRAVCPECGDSWVAGVDRRSNAVYCSRKCVTRAWRARKETFGERSR</sequence>
<name>A0A243Q6C7_9ACTN</name>
<comment type="caution">
    <text evidence="1">The sequence shown here is derived from an EMBL/GenBank/DDBJ whole genome shotgun (WGS) entry which is preliminary data.</text>
</comment>